<proteinExistence type="predicted"/>
<sequence length="201" mass="22143">MQCIVRHAEDLPVTSLEIMTLAYTVMTVAMYIVWWNKPLNVSCVVRVPVEDVRDSGASGYHSIGERITMYVIGAQDDYVDLDDVFPADMIALFVAMVFGAVHCMAWNSEFQTHLELQLWRSSAIAIIIVPVALAVGAIVPEMIKQCVNLDAGLILGALYTPIAIIYVAARLILIILSFTSLSALPAGAYQTIQWTTFIPHI</sequence>
<keyword evidence="1" id="KW-0472">Membrane</keyword>
<dbReference type="OrthoDB" id="9451547at2759"/>
<dbReference type="STRING" id="436010.A0A167X6E6"/>
<evidence type="ECO:0000313" key="3">
    <source>
        <dbReference type="Proteomes" id="UP000076532"/>
    </source>
</evidence>
<protein>
    <submittedName>
        <fullName evidence="2">Uncharacterized protein</fullName>
    </submittedName>
</protein>
<accession>A0A167X6E6</accession>
<organism evidence="2 3">
    <name type="scientific">Athelia psychrophila</name>
    <dbReference type="NCBI Taxonomy" id="1759441"/>
    <lineage>
        <taxon>Eukaryota</taxon>
        <taxon>Fungi</taxon>
        <taxon>Dikarya</taxon>
        <taxon>Basidiomycota</taxon>
        <taxon>Agaricomycotina</taxon>
        <taxon>Agaricomycetes</taxon>
        <taxon>Agaricomycetidae</taxon>
        <taxon>Atheliales</taxon>
        <taxon>Atheliaceae</taxon>
        <taxon>Athelia</taxon>
    </lineage>
</organism>
<feature type="transmembrane region" description="Helical" evidence="1">
    <location>
        <begin position="89"/>
        <end position="106"/>
    </location>
</feature>
<gene>
    <name evidence="2" type="ORF">FIBSPDRAFT_876071</name>
</gene>
<name>A0A167X6E6_9AGAM</name>
<dbReference type="AlphaFoldDB" id="A0A167X6E6"/>
<keyword evidence="3" id="KW-1185">Reference proteome</keyword>
<dbReference type="PANTHER" id="PTHR35043">
    <property type="entry name" value="TRANSCRIPTION FACTOR DOMAIN-CONTAINING PROTEIN"/>
    <property type="match status" value="1"/>
</dbReference>
<dbReference type="Proteomes" id="UP000076532">
    <property type="component" value="Unassembled WGS sequence"/>
</dbReference>
<evidence type="ECO:0000313" key="2">
    <source>
        <dbReference type="EMBL" id="KZP06872.1"/>
    </source>
</evidence>
<evidence type="ECO:0000256" key="1">
    <source>
        <dbReference type="SAM" id="Phobius"/>
    </source>
</evidence>
<feature type="transmembrane region" description="Helical" evidence="1">
    <location>
        <begin position="118"/>
        <end position="139"/>
    </location>
</feature>
<dbReference type="EMBL" id="KV417770">
    <property type="protein sequence ID" value="KZP06872.1"/>
    <property type="molecule type" value="Genomic_DNA"/>
</dbReference>
<keyword evidence="1" id="KW-0812">Transmembrane</keyword>
<feature type="transmembrane region" description="Helical" evidence="1">
    <location>
        <begin position="12"/>
        <end position="34"/>
    </location>
</feature>
<reference evidence="2 3" key="1">
    <citation type="journal article" date="2016" name="Mol. Biol. Evol.">
        <title>Comparative Genomics of Early-Diverging Mushroom-Forming Fungi Provides Insights into the Origins of Lignocellulose Decay Capabilities.</title>
        <authorList>
            <person name="Nagy L.G."/>
            <person name="Riley R."/>
            <person name="Tritt A."/>
            <person name="Adam C."/>
            <person name="Daum C."/>
            <person name="Floudas D."/>
            <person name="Sun H."/>
            <person name="Yadav J.S."/>
            <person name="Pangilinan J."/>
            <person name="Larsson K.H."/>
            <person name="Matsuura K."/>
            <person name="Barry K."/>
            <person name="Labutti K."/>
            <person name="Kuo R."/>
            <person name="Ohm R.A."/>
            <person name="Bhattacharya S.S."/>
            <person name="Shirouzu T."/>
            <person name="Yoshinaga Y."/>
            <person name="Martin F.M."/>
            <person name="Grigoriev I.V."/>
            <person name="Hibbett D.S."/>
        </authorList>
    </citation>
    <scope>NUCLEOTIDE SEQUENCE [LARGE SCALE GENOMIC DNA]</scope>
    <source>
        <strain evidence="2 3">CBS 109695</strain>
    </source>
</reference>
<dbReference type="PANTHER" id="PTHR35043:SF8">
    <property type="entry name" value="DUF4220 DOMAIN-CONTAINING PROTEIN"/>
    <property type="match status" value="1"/>
</dbReference>
<feature type="transmembrane region" description="Helical" evidence="1">
    <location>
        <begin position="151"/>
        <end position="176"/>
    </location>
</feature>
<keyword evidence="1" id="KW-1133">Transmembrane helix</keyword>